<sequence length="82" mass="9670">MHLEQPLQMPEQVIQYVGRYSKRACLSEYKITAMDGENISFRYRDYKNSPDRRNPVQKELTLHYREFFPGCCDTFPCAISAS</sequence>
<proteinExistence type="predicted"/>
<evidence type="ECO:0000313" key="3">
    <source>
        <dbReference type="Proteomes" id="UP001156216"/>
    </source>
</evidence>
<dbReference type="GO" id="GO:0006313">
    <property type="term" value="P:DNA transposition"/>
    <property type="evidence" value="ECO:0007669"/>
    <property type="project" value="InterPro"/>
</dbReference>
<reference evidence="2" key="1">
    <citation type="submission" date="2021-06" db="EMBL/GenBank/DDBJ databases">
        <title>Interrogation of the integrated mobile genetic elements in gut-associated Bacteroides with a consensus prediction approach.</title>
        <authorList>
            <person name="Campbell D.E."/>
            <person name="Leigh J.R."/>
            <person name="Kim T."/>
            <person name="England W."/>
            <person name="Whitaker R.J."/>
            <person name="Degnan P.H."/>
        </authorList>
    </citation>
    <scope>NUCLEOTIDE SEQUENCE</scope>
    <source>
        <strain evidence="2">VPI-BTDOT2</strain>
    </source>
</reference>
<evidence type="ECO:0000259" key="1">
    <source>
        <dbReference type="Pfam" id="PF04986"/>
    </source>
</evidence>
<dbReference type="AlphaFoldDB" id="A0AA46UEZ3"/>
<dbReference type="InterPro" id="IPR007069">
    <property type="entry name" value="Transposase_32"/>
</dbReference>
<dbReference type="GO" id="GO:0003677">
    <property type="term" value="F:DNA binding"/>
    <property type="evidence" value="ECO:0007669"/>
    <property type="project" value="InterPro"/>
</dbReference>
<gene>
    <name evidence="2" type="ORF">KQP59_10455</name>
</gene>
<evidence type="ECO:0000313" key="2">
    <source>
        <dbReference type="EMBL" id="UYU73502.1"/>
    </source>
</evidence>
<organism evidence="2 3">
    <name type="scientific">Bacteroides thetaiotaomicron</name>
    <dbReference type="NCBI Taxonomy" id="818"/>
    <lineage>
        <taxon>Bacteria</taxon>
        <taxon>Pseudomonadati</taxon>
        <taxon>Bacteroidota</taxon>
        <taxon>Bacteroidia</taxon>
        <taxon>Bacteroidales</taxon>
        <taxon>Bacteroidaceae</taxon>
        <taxon>Bacteroides</taxon>
    </lineage>
</organism>
<feature type="domain" description="Transposase IS801/IS1294" evidence="1">
    <location>
        <begin position="2"/>
        <end position="67"/>
    </location>
</feature>
<dbReference type="Pfam" id="PF04986">
    <property type="entry name" value="Y2_Tnp"/>
    <property type="match status" value="1"/>
</dbReference>
<dbReference type="EMBL" id="CP083681">
    <property type="protein sequence ID" value="UYU73502.1"/>
    <property type="molecule type" value="Genomic_DNA"/>
</dbReference>
<dbReference type="GO" id="GO:0004803">
    <property type="term" value="F:transposase activity"/>
    <property type="evidence" value="ECO:0007669"/>
    <property type="project" value="InterPro"/>
</dbReference>
<dbReference type="Proteomes" id="UP001156216">
    <property type="component" value="Chromosome"/>
</dbReference>
<name>A0AA46UEZ3_BACT4</name>
<accession>A0AA46UEZ3</accession>
<protein>
    <submittedName>
        <fullName evidence="2">Transposase</fullName>
    </submittedName>
</protein>